<keyword evidence="17" id="KW-1185">Reference proteome</keyword>
<dbReference type="SFLD" id="SFLDG01070">
    <property type="entry name" value="PLP-dependent"/>
    <property type="match status" value="1"/>
</dbReference>
<protein>
    <recommendedName>
        <fullName evidence="5">L-lysine 2,3-aminomutase</fullName>
    </recommendedName>
    <alternativeName>
        <fullName evidence="13">EF-P post-translational modification enzyme B</fullName>
    </alternativeName>
</protein>
<dbReference type="NCBIfam" id="TIGR00238">
    <property type="entry name" value="KamA family radical SAM protein"/>
    <property type="match status" value="1"/>
</dbReference>
<evidence type="ECO:0000256" key="3">
    <source>
        <dbReference type="ARBA" id="ARBA00001966"/>
    </source>
</evidence>
<evidence type="ECO:0000256" key="2">
    <source>
        <dbReference type="ARBA" id="ARBA00001933"/>
    </source>
</evidence>
<keyword evidence="7" id="KW-0949">S-adenosyl-L-methionine</keyword>
<keyword evidence="10" id="KW-0408">Iron</keyword>
<feature type="binding site" evidence="14">
    <location>
        <position position="124"/>
    </location>
    <ligand>
        <name>[4Fe-4S] cluster</name>
        <dbReference type="ChEBI" id="CHEBI:49883"/>
        <note>4Fe-4S-S-AdoMet</note>
    </ligand>
</feature>
<dbReference type="KEGG" id="kpd:CW740_09400"/>
<evidence type="ECO:0000256" key="11">
    <source>
        <dbReference type="ARBA" id="ARBA00023014"/>
    </source>
</evidence>
<evidence type="ECO:0000256" key="8">
    <source>
        <dbReference type="ARBA" id="ARBA00022723"/>
    </source>
</evidence>
<dbReference type="InterPro" id="IPR003739">
    <property type="entry name" value="Lys_aminomutase/Glu_NH3_mut"/>
</dbReference>
<dbReference type="SUPFAM" id="SSF102114">
    <property type="entry name" value="Radical SAM enzymes"/>
    <property type="match status" value="1"/>
</dbReference>
<dbReference type="GO" id="GO:0016853">
    <property type="term" value="F:isomerase activity"/>
    <property type="evidence" value="ECO:0007669"/>
    <property type="project" value="UniProtKB-KW"/>
</dbReference>
<keyword evidence="8 14" id="KW-0479">Metal-binding</keyword>
<gene>
    <name evidence="16" type="primary">epmB</name>
    <name evidence="16" type="ORF">CW740_09400</name>
</gene>
<dbReference type="OrthoDB" id="9770937at2"/>
<sequence>MIQNLQILPRNDSYWQEREWKKLLAGAISSPFELLSRLNLSPDQLPYSILDKHRFIQKVPAPFIDRMEIGNPNDPLLRQVLALSEENNTVEGFVSDPLQEQESEIPGLLHKYRSRVLVMLSTACAINCRYCFRREFPYQEHQTGRDGWSAIFDYLRDHPEINEVILSGGDPLAVSDAYLNDFIQQLSAIPSVIRLRIHTRLPVVIPQRVTQGFVDAVTQSRLQTVVVLHINHPNEIDELFSKSLSRLHRAGVSLLNQSVLLKDVNDDSRILAELSEKLFASHILPYYLHLLDKVSGAHHFLVSDQQAKSIMQQLHQKIAGFLVPTLVREEAGKNSKTPLDLGF</sequence>
<dbReference type="SFLD" id="SFLDS00029">
    <property type="entry name" value="Radical_SAM"/>
    <property type="match status" value="1"/>
</dbReference>
<evidence type="ECO:0000256" key="14">
    <source>
        <dbReference type="PIRSR" id="PIRSR004911-1"/>
    </source>
</evidence>
<comment type="similarity">
    <text evidence="4">Belongs to the radical SAM superfamily. KamA family.</text>
</comment>
<dbReference type="PANTHER" id="PTHR30538">
    <property type="entry name" value="LYSINE 2,3-AMINOMUTASE-RELATED"/>
    <property type="match status" value="1"/>
</dbReference>
<dbReference type="RefSeq" id="WP_106647254.1">
    <property type="nucleotide sequence ID" value="NZ_BMGO01000001.1"/>
</dbReference>
<evidence type="ECO:0000256" key="1">
    <source>
        <dbReference type="ARBA" id="ARBA00001352"/>
    </source>
</evidence>
<evidence type="ECO:0000256" key="9">
    <source>
        <dbReference type="ARBA" id="ARBA00022898"/>
    </source>
</evidence>
<dbReference type="InterPro" id="IPR013785">
    <property type="entry name" value="Aldolase_TIM"/>
</dbReference>
<dbReference type="GO" id="GO:0046872">
    <property type="term" value="F:metal ion binding"/>
    <property type="evidence" value="ECO:0007669"/>
    <property type="project" value="UniProtKB-KW"/>
</dbReference>
<dbReference type="SFLD" id="SFLDF00314">
    <property type="entry name" value="L-lysine_2_3-aminomutase_(yjeK"/>
    <property type="match status" value="1"/>
</dbReference>
<evidence type="ECO:0000256" key="7">
    <source>
        <dbReference type="ARBA" id="ARBA00022691"/>
    </source>
</evidence>
<dbReference type="CDD" id="cd01335">
    <property type="entry name" value="Radical_SAM"/>
    <property type="match status" value="1"/>
</dbReference>
<dbReference type="NCBIfam" id="TIGR03821">
    <property type="entry name" value="EFP_modif_epmB"/>
    <property type="match status" value="1"/>
</dbReference>
<reference evidence="16 17" key="1">
    <citation type="submission" date="2017-12" db="EMBL/GenBank/DDBJ databases">
        <title>Kangiella profundi FT102 completed genome.</title>
        <authorList>
            <person name="Xu J."/>
            <person name="Wang J."/>
            <person name="Lu Y."/>
        </authorList>
    </citation>
    <scope>NUCLEOTIDE SEQUENCE [LARGE SCALE GENOMIC DNA]</scope>
    <source>
        <strain evidence="16 17">FT102</strain>
    </source>
</reference>
<dbReference type="InterPro" id="IPR058240">
    <property type="entry name" value="rSAM_sf"/>
</dbReference>
<evidence type="ECO:0000313" key="17">
    <source>
        <dbReference type="Proteomes" id="UP000232693"/>
    </source>
</evidence>
<dbReference type="InterPro" id="IPR007197">
    <property type="entry name" value="rSAM"/>
</dbReference>
<comment type="cofactor">
    <cofactor evidence="3">
        <name>[4Fe-4S] cluster</name>
        <dbReference type="ChEBI" id="CHEBI:49883"/>
    </cofactor>
</comment>
<feature type="binding site" evidence="14">
    <location>
        <position position="131"/>
    </location>
    <ligand>
        <name>[4Fe-4S] cluster</name>
        <dbReference type="ChEBI" id="CHEBI:49883"/>
        <note>4Fe-4S-S-AdoMet</note>
    </ligand>
</feature>
<dbReference type="Pfam" id="PF13353">
    <property type="entry name" value="Fer4_12"/>
    <property type="match status" value="1"/>
</dbReference>
<evidence type="ECO:0000256" key="12">
    <source>
        <dbReference type="ARBA" id="ARBA00023235"/>
    </source>
</evidence>
<dbReference type="Proteomes" id="UP000232693">
    <property type="component" value="Chromosome"/>
</dbReference>
<evidence type="ECO:0000256" key="6">
    <source>
        <dbReference type="ARBA" id="ARBA00022485"/>
    </source>
</evidence>
<dbReference type="PANTHER" id="PTHR30538:SF1">
    <property type="entry name" value="L-LYSINE 2,3-AMINOMUTASE"/>
    <property type="match status" value="1"/>
</dbReference>
<accession>A0A2K9AP94</accession>
<proteinExistence type="inferred from homology"/>
<comment type="catalytic activity">
    <reaction evidence="1">
        <text>L-lysine = D-beta-lysine</text>
        <dbReference type="Rhea" id="RHEA:44148"/>
        <dbReference type="ChEBI" id="CHEBI:32551"/>
        <dbReference type="ChEBI" id="CHEBI:84138"/>
    </reaction>
</comment>
<feature type="modified residue" description="N6-(pyridoxal phosphate)lysine" evidence="15">
    <location>
        <position position="336"/>
    </location>
</feature>
<keyword evidence="11 14" id="KW-0411">Iron-sulfur</keyword>
<dbReference type="PIRSF" id="PIRSF004911">
    <property type="entry name" value="DUF160"/>
    <property type="match status" value="1"/>
</dbReference>
<keyword evidence="9 15" id="KW-0663">Pyridoxal phosphate</keyword>
<name>A0A2K9AP94_9GAMM</name>
<evidence type="ECO:0000256" key="13">
    <source>
        <dbReference type="ARBA" id="ARBA00030756"/>
    </source>
</evidence>
<dbReference type="EMBL" id="CP025120">
    <property type="protein sequence ID" value="AUD79442.1"/>
    <property type="molecule type" value="Genomic_DNA"/>
</dbReference>
<dbReference type="PROSITE" id="PS51918">
    <property type="entry name" value="RADICAL_SAM"/>
    <property type="match status" value="1"/>
</dbReference>
<evidence type="ECO:0000313" key="16">
    <source>
        <dbReference type="EMBL" id="AUD79442.1"/>
    </source>
</evidence>
<organism evidence="16 17">
    <name type="scientific">Kangiella profundi</name>
    <dbReference type="NCBI Taxonomy" id="1561924"/>
    <lineage>
        <taxon>Bacteria</taxon>
        <taxon>Pseudomonadati</taxon>
        <taxon>Pseudomonadota</taxon>
        <taxon>Gammaproteobacteria</taxon>
        <taxon>Kangiellales</taxon>
        <taxon>Kangiellaceae</taxon>
        <taxon>Kangiella</taxon>
    </lineage>
</organism>
<dbReference type="InterPro" id="IPR022462">
    <property type="entry name" value="EpmB"/>
</dbReference>
<evidence type="ECO:0000256" key="5">
    <source>
        <dbReference type="ARBA" id="ARBA00022363"/>
    </source>
</evidence>
<evidence type="ECO:0000256" key="4">
    <source>
        <dbReference type="ARBA" id="ARBA00008703"/>
    </source>
</evidence>
<feature type="binding site" evidence="14">
    <location>
        <position position="128"/>
    </location>
    <ligand>
        <name>[4Fe-4S] cluster</name>
        <dbReference type="ChEBI" id="CHEBI:49883"/>
        <note>4Fe-4S-S-AdoMet</note>
    </ligand>
</feature>
<dbReference type="GO" id="GO:0051539">
    <property type="term" value="F:4 iron, 4 sulfur cluster binding"/>
    <property type="evidence" value="ECO:0007669"/>
    <property type="project" value="UniProtKB-KW"/>
</dbReference>
<comment type="cofactor">
    <cofactor evidence="2 15">
        <name>pyridoxal 5'-phosphate</name>
        <dbReference type="ChEBI" id="CHEBI:597326"/>
    </cofactor>
</comment>
<dbReference type="Gene3D" id="3.20.20.70">
    <property type="entry name" value="Aldolase class I"/>
    <property type="match status" value="1"/>
</dbReference>
<keyword evidence="6 14" id="KW-0004">4Fe-4S</keyword>
<evidence type="ECO:0000256" key="10">
    <source>
        <dbReference type="ARBA" id="ARBA00023004"/>
    </source>
</evidence>
<evidence type="ECO:0000256" key="15">
    <source>
        <dbReference type="PIRSR" id="PIRSR603739-50"/>
    </source>
</evidence>
<dbReference type="AlphaFoldDB" id="A0A2K9AP94"/>
<keyword evidence="12" id="KW-0413">Isomerase</keyword>